<feature type="domain" description="Type II secretion system protein GspI C-terminal" evidence="10">
    <location>
        <begin position="41"/>
        <end position="117"/>
    </location>
</feature>
<evidence type="ECO:0000256" key="6">
    <source>
        <dbReference type="ARBA" id="ARBA00022692"/>
    </source>
</evidence>
<dbReference type="PANTHER" id="PTHR38779:SF2">
    <property type="entry name" value="TYPE II SECRETION SYSTEM PROTEIN I-RELATED"/>
    <property type="match status" value="1"/>
</dbReference>
<dbReference type="InterPro" id="IPR012902">
    <property type="entry name" value="N_methyl_site"/>
</dbReference>
<evidence type="ECO:0000256" key="3">
    <source>
        <dbReference type="ARBA" id="ARBA00022475"/>
    </source>
</evidence>
<dbReference type="InterPro" id="IPR045584">
    <property type="entry name" value="Pilin-like"/>
</dbReference>
<keyword evidence="5 9" id="KW-0997">Cell inner membrane</keyword>
<reference evidence="11 12" key="1">
    <citation type="submission" date="2020-04" db="EMBL/GenBank/DDBJ databases">
        <title>Molecular characterization of pseudomonads from Agaricus bisporus reveal novel blotch 2 pathogens in Western Europe.</title>
        <authorList>
            <person name="Taparia T."/>
            <person name="Krijger M."/>
            <person name="Haynes E."/>
            <person name="Elpinstone J.G."/>
            <person name="Noble R."/>
            <person name="Van Der Wolf J."/>
        </authorList>
    </citation>
    <scope>NUCLEOTIDE SEQUENCE [LARGE SCALE GENOMIC DNA]</scope>
    <source>
        <strain evidence="11 12">IPO3781</strain>
    </source>
</reference>
<evidence type="ECO:0000256" key="2">
    <source>
        <dbReference type="ARBA" id="ARBA00008358"/>
    </source>
</evidence>
<comment type="subunit">
    <text evidence="9">Type II secretion is composed of four main components: the outer membrane complex, the inner membrane complex, the cytoplasmic secretion ATPase and the periplasm-spanning pseudopilus.</text>
</comment>
<evidence type="ECO:0000259" key="10">
    <source>
        <dbReference type="Pfam" id="PF02501"/>
    </source>
</evidence>
<proteinExistence type="inferred from homology"/>
<dbReference type="Proteomes" id="UP000537188">
    <property type="component" value="Unassembled WGS sequence"/>
</dbReference>
<dbReference type="PROSITE" id="PS00409">
    <property type="entry name" value="PROKAR_NTER_METHYL"/>
    <property type="match status" value="1"/>
</dbReference>
<dbReference type="SUPFAM" id="SSF54523">
    <property type="entry name" value="Pili subunits"/>
    <property type="match status" value="1"/>
</dbReference>
<gene>
    <name evidence="11" type="primary">gspI</name>
    <name evidence="11" type="ORF">HX828_28930</name>
</gene>
<evidence type="ECO:0000256" key="4">
    <source>
        <dbReference type="ARBA" id="ARBA00022481"/>
    </source>
</evidence>
<dbReference type="Pfam" id="PF02501">
    <property type="entry name" value="T2SSI"/>
    <property type="match status" value="1"/>
</dbReference>
<sequence>MNSRERGFTLLEVMIALAVFATLAAAVLSASQYVLKQRSGLQERVLATWIGDNHLTELRLRRDVTVGEQRHVVRMDSRDWHVRQQISAARDPVLLRVDLFVSLAGSEYPLYQTRGWMAARHE</sequence>
<dbReference type="NCBIfam" id="TIGR02532">
    <property type="entry name" value="IV_pilin_GFxxxE"/>
    <property type="match status" value="1"/>
</dbReference>
<protein>
    <recommendedName>
        <fullName evidence="9">Type II secretion system protein I</fullName>
        <shortName evidence="9">T2SS minor pseudopilin I</shortName>
    </recommendedName>
</protein>
<organism evidence="11 12">
    <name type="scientific">Pseudomonas yamanorum</name>
    <dbReference type="NCBI Taxonomy" id="515393"/>
    <lineage>
        <taxon>Bacteria</taxon>
        <taxon>Pseudomonadati</taxon>
        <taxon>Pseudomonadota</taxon>
        <taxon>Gammaproteobacteria</taxon>
        <taxon>Pseudomonadales</taxon>
        <taxon>Pseudomonadaceae</taxon>
        <taxon>Pseudomonas</taxon>
    </lineage>
</organism>
<comment type="PTM">
    <text evidence="9">Cleaved by prepilin peptidase.</text>
</comment>
<keyword evidence="6" id="KW-0812">Transmembrane</keyword>
<keyword evidence="7" id="KW-1133">Transmembrane helix</keyword>
<keyword evidence="4 9" id="KW-0488">Methylation</keyword>
<dbReference type="GO" id="GO:0005886">
    <property type="term" value="C:plasma membrane"/>
    <property type="evidence" value="ECO:0007669"/>
    <property type="project" value="UniProtKB-SubCell"/>
</dbReference>
<accession>A0A7Y8FIB6</accession>
<dbReference type="RefSeq" id="WP_177047339.1">
    <property type="nucleotide sequence ID" value="NZ_JACAOQ010000060.1"/>
</dbReference>
<evidence type="ECO:0000313" key="12">
    <source>
        <dbReference type="Proteomes" id="UP000537188"/>
    </source>
</evidence>
<dbReference type="Pfam" id="PF07963">
    <property type="entry name" value="N_methyl"/>
    <property type="match status" value="1"/>
</dbReference>
<dbReference type="GO" id="GO:0015627">
    <property type="term" value="C:type II protein secretion system complex"/>
    <property type="evidence" value="ECO:0007669"/>
    <property type="project" value="UniProtKB-UniRule"/>
</dbReference>
<comment type="function">
    <text evidence="9">Component of the type II secretion system required for the energy-dependent secretion of extracellular factors such as proteases and toxins from the periplasm.</text>
</comment>
<dbReference type="PANTHER" id="PTHR38779">
    <property type="entry name" value="TYPE II SECRETION SYSTEM PROTEIN I-RELATED"/>
    <property type="match status" value="1"/>
</dbReference>
<comment type="similarity">
    <text evidence="2 9">Belongs to the GSP I family.</text>
</comment>
<evidence type="ECO:0000256" key="5">
    <source>
        <dbReference type="ARBA" id="ARBA00022519"/>
    </source>
</evidence>
<evidence type="ECO:0000256" key="9">
    <source>
        <dbReference type="RuleBase" id="RU368030"/>
    </source>
</evidence>
<keyword evidence="3" id="KW-1003">Cell membrane</keyword>
<keyword evidence="8" id="KW-0472">Membrane</keyword>
<name>A0A7Y8FIB6_9PSED</name>
<evidence type="ECO:0000313" key="11">
    <source>
        <dbReference type="EMBL" id="NWE79593.1"/>
    </source>
</evidence>
<dbReference type="Gene3D" id="3.30.1300.30">
    <property type="entry name" value="GSPII I/J protein-like"/>
    <property type="match status" value="1"/>
</dbReference>
<dbReference type="GO" id="GO:0015628">
    <property type="term" value="P:protein secretion by the type II secretion system"/>
    <property type="evidence" value="ECO:0007669"/>
    <property type="project" value="UniProtKB-UniRule"/>
</dbReference>
<evidence type="ECO:0000256" key="7">
    <source>
        <dbReference type="ARBA" id="ARBA00022989"/>
    </source>
</evidence>
<dbReference type="InterPro" id="IPR003413">
    <property type="entry name" value="T2SS_GspI_C"/>
</dbReference>
<dbReference type="InterPro" id="IPR010052">
    <property type="entry name" value="T2SS_protein-GspI"/>
</dbReference>
<comment type="subcellular location">
    <subcellularLocation>
        <location evidence="1 9">Cell inner membrane</location>
        <topology evidence="1 9">Single-pass membrane protein</topology>
    </subcellularLocation>
</comment>
<evidence type="ECO:0000256" key="1">
    <source>
        <dbReference type="ARBA" id="ARBA00004377"/>
    </source>
</evidence>
<comment type="caution">
    <text evidence="11">The sequence shown here is derived from an EMBL/GenBank/DDBJ whole genome shotgun (WGS) entry which is preliminary data.</text>
</comment>
<evidence type="ECO:0000256" key="8">
    <source>
        <dbReference type="ARBA" id="ARBA00023136"/>
    </source>
</evidence>
<dbReference type="NCBIfam" id="TIGR01707">
    <property type="entry name" value="gspI"/>
    <property type="match status" value="1"/>
</dbReference>
<dbReference type="EMBL" id="JACARF010000056">
    <property type="protein sequence ID" value="NWE79593.1"/>
    <property type="molecule type" value="Genomic_DNA"/>
</dbReference>
<dbReference type="AlphaFoldDB" id="A0A7Y8FIB6"/>